<dbReference type="InterPro" id="IPR015943">
    <property type="entry name" value="WD40/YVTN_repeat-like_dom_sf"/>
</dbReference>
<organism evidence="2">
    <name type="scientific">uncultured Caudovirales phage</name>
    <dbReference type="NCBI Taxonomy" id="2100421"/>
    <lineage>
        <taxon>Viruses</taxon>
        <taxon>Duplodnaviria</taxon>
        <taxon>Heunggongvirae</taxon>
        <taxon>Uroviricota</taxon>
        <taxon>Caudoviricetes</taxon>
        <taxon>Peduoviridae</taxon>
        <taxon>Maltschvirus</taxon>
        <taxon>Maltschvirus maltsch</taxon>
    </lineage>
</organism>
<protein>
    <submittedName>
        <fullName evidence="2">Uncharacterized protein</fullName>
    </submittedName>
</protein>
<name>A0A6J5P004_9CAUD</name>
<feature type="region of interest" description="Disordered" evidence="1">
    <location>
        <begin position="1"/>
        <end position="20"/>
    </location>
</feature>
<reference evidence="2" key="1">
    <citation type="submission" date="2020-04" db="EMBL/GenBank/DDBJ databases">
        <authorList>
            <person name="Chiriac C."/>
            <person name="Salcher M."/>
            <person name="Ghai R."/>
            <person name="Kavagutti S V."/>
        </authorList>
    </citation>
    <scope>NUCLEOTIDE SEQUENCE</scope>
</reference>
<sequence>MTTITQTLTTLPTAPSRADPTNFSARGDALMTALPVMVTEINTLKDQMNTVAGEVNTNAATAAAAATTASTQAGTAMTKAAEAVSAAATATNAPATNTVSTTSLTISTGSKSLTVQTGKAIVVGMSVKVANTTAPTNWMFGDVTAYDTNTGALTVNVTVVNGSGTAATWTISLSGVQGSSATIGSPIGTIKAFGGQLTNPLTTPDGAVWLRSGTVALASAYPNAIKCMVPFTGGDMRPDSNRVYYYNSTWIKNSTLGVSTSPDGFAWTFYPYPNGLSNIGQTSIAYVGTTWVFFSSTTLAYTTTDFVTYTPITLPVSMAKLKTVNGVLFAFPTASSTTVYTSTDGANYTAQTMPTNQTWRDVAFGASTYVAVGDGTATAKATAVNSWSAGGTLTSAGNSGVSVAFGNTNTFVVACVGATFQYSTNAGVSFTQASYPTGTNNNPCDIAWVGNRFVIGLNNCAFAHSTTGTSFTEVANTAVGSQGNVSVSFVSAVATDGAGKAVLTGNSQAWFTTDNASNFYSFTTYSIAGGTLEPAAGTSSVAVQAKYNTDYVVLANKSGNVVASRLIPTGIGQAGAVAYGGGAWIVTDQTGAFTARRSTNGTTWSSVTLTSSVVNNGEAVGRLATIGSTFLGCSNSTTGTKSTDAGATWGATTYPAAFSHIASNGSIALAFASSDMTKYYTCTDGTNWTQRSFPARPGGSAYVAFDGVRFLFIAANGASASGYSMYSSVDAINWTTKDLPIDCDAPSALYTNATMGGLCIVKESSGGSNGSIMTKDGGATWIYQHVAIGGSVSPIFSASSMAYVFGGYVSSSSWKDLSVDYCGLPYRVQAWYTSSASAQSKTTPTIYQRVA</sequence>
<feature type="compositionally biased region" description="Low complexity" evidence="1">
    <location>
        <begin position="1"/>
        <end position="13"/>
    </location>
</feature>
<gene>
    <name evidence="2" type="ORF">UFOVP814_13</name>
</gene>
<accession>A0A6J5P004</accession>
<dbReference type="EMBL" id="LR796746">
    <property type="protein sequence ID" value="CAB4163246.1"/>
    <property type="molecule type" value="Genomic_DNA"/>
</dbReference>
<evidence type="ECO:0000256" key="1">
    <source>
        <dbReference type="SAM" id="MobiDB-lite"/>
    </source>
</evidence>
<proteinExistence type="predicted"/>
<evidence type="ECO:0000313" key="2">
    <source>
        <dbReference type="EMBL" id="CAB4163246.1"/>
    </source>
</evidence>
<dbReference type="Gene3D" id="2.130.10.10">
    <property type="entry name" value="YVTN repeat-like/Quinoprotein amine dehydrogenase"/>
    <property type="match status" value="1"/>
</dbReference>
<dbReference type="SUPFAM" id="SSF110296">
    <property type="entry name" value="Oligoxyloglucan reducing end-specific cellobiohydrolase"/>
    <property type="match status" value="1"/>
</dbReference>